<dbReference type="FunFam" id="3.30.1780.10:FF:000002">
    <property type="entry name" value="Ornithine cyclodeaminase"/>
    <property type="match status" value="1"/>
</dbReference>
<evidence type="ECO:0000256" key="3">
    <source>
        <dbReference type="ARBA" id="ARBA00023027"/>
    </source>
</evidence>
<comment type="catalytic activity">
    <reaction evidence="5">
        <text>L-proline + NADP(+) = 1-pyrroline-2-carboxylate + NADPH + H(+)</text>
        <dbReference type="Rhea" id="RHEA:20317"/>
        <dbReference type="ChEBI" id="CHEBI:15378"/>
        <dbReference type="ChEBI" id="CHEBI:39785"/>
        <dbReference type="ChEBI" id="CHEBI:57783"/>
        <dbReference type="ChEBI" id="CHEBI:58349"/>
        <dbReference type="ChEBI" id="CHEBI:60039"/>
        <dbReference type="EC" id="1.5.1.49"/>
    </reaction>
</comment>
<keyword evidence="9" id="KW-0456">Lyase</keyword>
<evidence type="ECO:0000256" key="2">
    <source>
        <dbReference type="ARBA" id="ARBA00023002"/>
    </source>
</evidence>
<evidence type="ECO:0000313" key="10">
    <source>
        <dbReference type="Proteomes" id="UP000204391"/>
    </source>
</evidence>
<keyword evidence="10" id="KW-1185">Reference proteome</keyword>
<dbReference type="EMBL" id="CP022437">
    <property type="protein sequence ID" value="ASN04545.1"/>
    <property type="molecule type" value="Genomic_DNA"/>
</dbReference>
<dbReference type="InterPro" id="IPR023401">
    <property type="entry name" value="ODC_N"/>
</dbReference>
<gene>
    <name evidence="9" type="ORF">CFK40_05730</name>
</gene>
<accession>A0A221MA73</accession>
<dbReference type="KEGG" id="vne:CFK40_05730"/>
<evidence type="ECO:0000256" key="5">
    <source>
        <dbReference type="ARBA" id="ARBA00052703"/>
    </source>
</evidence>
<dbReference type="RefSeq" id="WP_089531384.1">
    <property type="nucleotide sequence ID" value="NZ_CP022437.1"/>
</dbReference>
<dbReference type="Gene3D" id="3.40.50.720">
    <property type="entry name" value="NAD(P)-binding Rossmann-like Domain"/>
    <property type="match status" value="1"/>
</dbReference>
<dbReference type="SUPFAM" id="SSF51735">
    <property type="entry name" value="NAD(P)-binding Rossmann-fold domains"/>
    <property type="match status" value="1"/>
</dbReference>
<evidence type="ECO:0000256" key="8">
    <source>
        <dbReference type="ARBA" id="ARBA00078572"/>
    </source>
</evidence>
<name>A0A221MA73_9BACI</name>
<comment type="catalytic activity">
    <reaction evidence="4">
        <text>L-proline + NAD(+) = 1-pyrroline-2-carboxylate + NADH + H(+)</text>
        <dbReference type="Rhea" id="RHEA:20321"/>
        <dbReference type="ChEBI" id="CHEBI:15378"/>
        <dbReference type="ChEBI" id="CHEBI:39785"/>
        <dbReference type="ChEBI" id="CHEBI:57540"/>
        <dbReference type="ChEBI" id="CHEBI:57945"/>
        <dbReference type="ChEBI" id="CHEBI:60039"/>
        <dbReference type="EC" id="1.5.1.49"/>
    </reaction>
</comment>
<dbReference type="GO" id="GO:0019752">
    <property type="term" value="P:carboxylic acid metabolic process"/>
    <property type="evidence" value="ECO:0007669"/>
    <property type="project" value="UniProtKB-ARBA"/>
</dbReference>
<dbReference type="OrthoDB" id="9792005at2"/>
<reference evidence="9 10" key="1">
    <citation type="journal article" date="2003" name="Int. J. Syst. Evol. Microbiol.">
        <title>Virgibacillus carmonensis sp. nov., Virgibacillus necropolis sp. nov. and Virgibacillus picturae sp. nov., three novel species isolated from deteriorated mural paintings, transfer of the species of the genus salibacillus to Virgibacillus, as Virgibacillus marismortui comb. nov. and Virgibacillus salexigens comb. nov., and emended description of the genus Virgibacillus.</title>
        <authorList>
            <person name="Heyrman J."/>
            <person name="Logan N.A."/>
            <person name="Busse H.J."/>
            <person name="Balcaen A."/>
            <person name="Lebbe L."/>
            <person name="Rodriguez-Diaz M."/>
            <person name="Swings J."/>
            <person name="De Vos P."/>
        </authorList>
    </citation>
    <scope>NUCLEOTIDE SEQUENCE [LARGE SCALE GENOMIC DNA]</scope>
    <source>
        <strain evidence="9 10">LMG 19488</strain>
    </source>
</reference>
<dbReference type="GO" id="GO:0016491">
    <property type="term" value="F:oxidoreductase activity"/>
    <property type="evidence" value="ECO:0007669"/>
    <property type="project" value="UniProtKB-KW"/>
</dbReference>
<dbReference type="InterPro" id="IPR036291">
    <property type="entry name" value="NAD(P)-bd_dom_sf"/>
</dbReference>
<evidence type="ECO:0000256" key="4">
    <source>
        <dbReference type="ARBA" id="ARBA00050354"/>
    </source>
</evidence>
<dbReference type="Pfam" id="PF02423">
    <property type="entry name" value="OCD_Mu_crystall"/>
    <property type="match status" value="1"/>
</dbReference>
<keyword evidence="3" id="KW-0520">NAD</keyword>
<dbReference type="PIRSF" id="PIRSF001439">
    <property type="entry name" value="CryM"/>
    <property type="match status" value="1"/>
</dbReference>
<evidence type="ECO:0000313" key="9">
    <source>
        <dbReference type="EMBL" id="ASN04545.1"/>
    </source>
</evidence>
<dbReference type="NCBIfam" id="NF006379">
    <property type="entry name" value="PRK08618.1"/>
    <property type="match status" value="1"/>
</dbReference>
<dbReference type="PANTHER" id="PTHR13812">
    <property type="entry name" value="KETIMINE REDUCTASE MU-CRYSTALLIN"/>
    <property type="match status" value="1"/>
</dbReference>
<dbReference type="EC" id="1.5.1.49" evidence="6"/>
<dbReference type="Proteomes" id="UP000204391">
    <property type="component" value="Chromosome"/>
</dbReference>
<dbReference type="Gene3D" id="3.30.1780.10">
    <property type="entry name" value="ornithine cyclodeaminase, domain 1"/>
    <property type="match status" value="1"/>
</dbReference>
<dbReference type="GO" id="GO:0005737">
    <property type="term" value="C:cytoplasm"/>
    <property type="evidence" value="ECO:0007669"/>
    <property type="project" value="TreeGrafter"/>
</dbReference>
<dbReference type="GO" id="GO:0016829">
    <property type="term" value="F:lyase activity"/>
    <property type="evidence" value="ECO:0007669"/>
    <property type="project" value="UniProtKB-KW"/>
</dbReference>
<comment type="similarity">
    <text evidence="1">Belongs to the ornithine cyclodeaminase/mu-crystallin family.</text>
</comment>
<dbReference type="AlphaFoldDB" id="A0A221MA73"/>
<keyword evidence="2" id="KW-0560">Oxidoreductase</keyword>
<sequence length="323" mass="35174">MLVISKEEQKSLINMQEIISLVEKALVAFSSGETQTPIRTALPFNNEENTALFMPSIAENLNSLGIKVVNVVPGNKPLNKHTINGLVLLSDMKTGEPAALLEGSYITKVRTGALSGVATKYLAREDARVLGIIGSGEQAKGVCEAILTVREIDEIYVYNRTKNKAELFASYFMENFGMKVEILSNANEVVEHADIIVTATNAHEPVYSTALKKGVHINAVGSFRPDMQEIPSSTILSAEKVVVESKDAALEETGDLKKPINEGFPEKSIFELGEIINSIRKGRTNDQEITVFKSVGLAIVDIVVGQYIFERAVESGIGLEIHL</sequence>
<dbReference type="FunFam" id="3.40.50.720:FF:000311">
    <property type="entry name" value="Ornithine cyclodeaminase"/>
    <property type="match status" value="1"/>
</dbReference>
<proteinExistence type="inferred from homology"/>
<evidence type="ECO:0000256" key="7">
    <source>
        <dbReference type="ARBA" id="ARBA00070669"/>
    </source>
</evidence>
<dbReference type="PANTHER" id="PTHR13812:SF19">
    <property type="entry name" value="KETIMINE REDUCTASE MU-CRYSTALLIN"/>
    <property type="match status" value="1"/>
</dbReference>
<evidence type="ECO:0000256" key="1">
    <source>
        <dbReference type="ARBA" id="ARBA00008903"/>
    </source>
</evidence>
<dbReference type="InterPro" id="IPR003462">
    <property type="entry name" value="ODC_Mu_crystall"/>
</dbReference>
<evidence type="ECO:0000256" key="6">
    <source>
        <dbReference type="ARBA" id="ARBA00067080"/>
    </source>
</evidence>
<protein>
    <recommendedName>
        <fullName evidence="7">Delta(1)-pyrroline-2-carboxylate reductase</fullName>
        <ecNumber evidence="6">1.5.1.49</ecNumber>
    </recommendedName>
    <alternativeName>
        <fullName evidence="8">Proline ketimine reductase</fullName>
    </alternativeName>
</protein>
<organism evidence="9 10">
    <name type="scientific">Virgibacillus necropolis</name>
    <dbReference type="NCBI Taxonomy" id="163877"/>
    <lineage>
        <taxon>Bacteria</taxon>
        <taxon>Bacillati</taxon>
        <taxon>Bacillota</taxon>
        <taxon>Bacilli</taxon>
        <taxon>Bacillales</taxon>
        <taxon>Bacillaceae</taxon>
        <taxon>Virgibacillus</taxon>
    </lineage>
</organism>